<dbReference type="InterPro" id="IPR001173">
    <property type="entry name" value="Glyco_trans_2-like"/>
</dbReference>
<dbReference type="PANTHER" id="PTHR43179:SF12">
    <property type="entry name" value="GALACTOFURANOSYLTRANSFERASE GLFT2"/>
    <property type="match status" value="1"/>
</dbReference>
<evidence type="ECO:0000256" key="3">
    <source>
        <dbReference type="ARBA" id="ARBA00022676"/>
    </source>
</evidence>
<name>A0ABN3W1E3_9ACTN</name>
<keyword evidence="3" id="KW-0328">Glycosyltransferase</keyword>
<evidence type="ECO:0000256" key="1">
    <source>
        <dbReference type="ARBA" id="ARBA00004776"/>
    </source>
</evidence>
<accession>A0ABN3W1E3</accession>
<comment type="pathway">
    <text evidence="1">Cell wall biogenesis; cell wall polysaccharide biosynthesis.</text>
</comment>
<feature type="domain" description="Glycosyltransferase 2-like" evidence="5">
    <location>
        <begin position="17"/>
        <end position="123"/>
    </location>
</feature>
<comment type="similarity">
    <text evidence="2">Belongs to the glycosyltransferase 2 family.</text>
</comment>
<evidence type="ECO:0000259" key="5">
    <source>
        <dbReference type="Pfam" id="PF00535"/>
    </source>
</evidence>
<organism evidence="6 7">
    <name type="scientific">Streptosporangium fragile</name>
    <dbReference type="NCBI Taxonomy" id="46186"/>
    <lineage>
        <taxon>Bacteria</taxon>
        <taxon>Bacillati</taxon>
        <taxon>Actinomycetota</taxon>
        <taxon>Actinomycetes</taxon>
        <taxon>Streptosporangiales</taxon>
        <taxon>Streptosporangiaceae</taxon>
        <taxon>Streptosporangium</taxon>
    </lineage>
</organism>
<evidence type="ECO:0000256" key="4">
    <source>
        <dbReference type="ARBA" id="ARBA00022679"/>
    </source>
</evidence>
<protein>
    <recommendedName>
        <fullName evidence="5">Glycosyltransferase 2-like domain-containing protein</fullName>
    </recommendedName>
</protein>
<evidence type="ECO:0000256" key="2">
    <source>
        <dbReference type="ARBA" id="ARBA00006739"/>
    </source>
</evidence>
<evidence type="ECO:0000313" key="6">
    <source>
        <dbReference type="EMBL" id="GAA2885202.1"/>
    </source>
</evidence>
<keyword evidence="4" id="KW-0808">Transferase</keyword>
<keyword evidence="7" id="KW-1185">Reference proteome</keyword>
<gene>
    <name evidence="6" type="ORF">GCM10010517_48780</name>
</gene>
<dbReference type="SUPFAM" id="SSF53448">
    <property type="entry name" value="Nucleotide-diphospho-sugar transferases"/>
    <property type="match status" value="1"/>
</dbReference>
<dbReference type="EMBL" id="BAAAVI010000038">
    <property type="protein sequence ID" value="GAA2885202.1"/>
    <property type="molecule type" value="Genomic_DNA"/>
</dbReference>
<dbReference type="Proteomes" id="UP001500831">
    <property type="component" value="Unassembled WGS sequence"/>
</dbReference>
<evidence type="ECO:0000313" key="7">
    <source>
        <dbReference type="Proteomes" id="UP001500831"/>
    </source>
</evidence>
<dbReference type="PANTHER" id="PTHR43179">
    <property type="entry name" value="RHAMNOSYLTRANSFERASE WBBL"/>
    <property type="match status" value="1"/>
</dbReference>
<dbReference type="Pfam" id="PF00535">
    <property type="entry name" value="Glycos_transf_2"/>
    <property type="match status" value="1"/>
</dbReference>
<dbReference type="InterPro" id="IPR029044">
    <property type="entry name" value="Nucleotide-diphossugar_trans"/>
</dbReference>
<sequence>MLAYHIGVNSAPRVALVVTTIGRPETLDRLFRSVLGQSPPVAEMIVVDQSGETGTAEVVERWKDRLPVRRVTTPRGLSAGRNAGMAALGDYDVVGFPDDDTWYAPDTLTRVCEAMGGHGVVSGKLLDAAGRPAQLAFGTEPAVLDRTTVWSQAIEATCFYTAAFMNAVGRFDEGLGAGCPTPWQSGEGTDLLLRGMRDGWSVVYDPRVTVYEDNPFVPAAGTREFRARARRVARGTGRVYRRHYGRRARLRTLVRPLGGALLSAARGRWPEAGWHLQRLVGRLEGVTGVVLPLRPVRSKAPA</sequence>
<reference evidence="6 7" key="1">
    <citation type="journal article" date="2019" name="Int. J. Syst. Evol. Microbiol.">
        <title>The Global Catalogue of Microorganisms (GCM) 10K type strain sequencing project: providing services to taxonomists for standard genome sequencing and annotation.</title>
        <authorList>
            <consortium name="The Broad Institute Genomics Platform"/>
            <consortium name="The Broad Institute Genome Sequencing Center for Infectious Disease"/>
            <person name="Wu L."/>
            <person name="Ma J."/>
        </authorList>
    </citation>
    <scope>NUCLEOTIDE SEQUENCE [LARGE SCALE GENOMIC DNA]</scope>
    <source>
        <strain evidence="6 7">JCM 6242</strain>
    </source>
</reference>
<proteinExistence type="inferred from homology"/>
<comment type="caution">
    <text evidence="6">The sequence shown here is derived from an EMBL/GenBank/DDBJ whole genome shotgun (WGS) entry which is preliminary data.</text>
</comment>
<dbReference type="CDD" id="cd00761">
    <property type="entry name" value="Glyco_tranf_GTA_type"/>
    <property type="match status" value="1"/>
</dbReference>
<dbReference type="Gene3D" id="3.90.550.10">
    <property type="entry name" value="Spore Coat Polysaccharide Biosynthesis Protein SpsA, Chain A"/>
    <property type="match status" value="1"/>
</dbReference>